<dbReference type="Pfam" id="PF13479">
    <property type="entry name" value="AAA_24"/>
    <property type="match status" value="1"/>
</dbReference>
<proteinExistence type="predicted"/>
<sequence length="222" mass="24995">MANTVKLLVAGYEASGKSTVTSKVKNALVINFDKKEYGFQVPHANFKKYEGIDSVIDFINDKISSYKEKFGSFPEVVILDTITQLYAAMTKYNSVKYSNFKIHEQNNIDTLELNNYIENVLIANGVSVIVVAHTVVDPDSGRHIIPAQGQFAKAGSWLSIVNDAIFIEKSSGKLIVFFKSFKYPARSTLKELPEKVDMDKFDINEYIQQLLTSKVEAEEYIL</sequence>
<organism evidence="1">
    <name type="scientific">Podoviridae sp. ctiuS14</name>
    <dbReference type="NCBI Taxonomy" id="2827620"/>
    <lineage>
        <taxon>Viruses</taxon>
        <taxon>Duplodnaviria</taxon>
        <taxon>Heunggongvirae</taxon>
        <taxon>Uroviricota</taxon>
        <taxon>Caudoviricetes</taxon>
    </lineage>
</organism>
<evidence type="ECO:0000313" key="1">
    <source>
        <dbReference type="EMBL" id="DAD71076.1"/>
    </source>
</evidence>
<protein>
    <submittedName>
        <fullName evidence="1">AAA domain protein</fullName>
    </submittedName>
</protein>
<reference evidence="1" key="1">
    <citation type="journal article" date="2021" name="Proc. Natl. Acad. Sci. U.S.A.">
        <title>A Catalog of Tens of Thousands of Viruses from Human Metagenomes Reveals Hidden Associations with Chronic Diseases.</title>
        <authorList>
            <person name="Tisza M.J."/>
            <person name="Buck C.B."/>
        </authorList>
    </citation>
    <scope>NUCLEOTIDE SEQUENCE</scope>
    <source>
        <strain evidence="1">CtiuS14</strain>
    </source>
</reference>
<accession>A0A8S5LLV9</accession>
<name>A0A8S5LLV9_9CAUD</name>
<dbReference type="EMBL" id="BK015876">
    <property type="protein sequence ID" value="DAD71076.1"/>
    <property type="molecule type" value="Genomic_DNA"/>
</dbReference>